<dbReference type="EMBL" id="QZAS01000007">
    <property type="protein sequence ID" value="THX14691.1"/>
    <property type="molecule type" value="Genomic_DNA"/>
</dbReference>
<feature type="region of interest" description="Disordered" evidence="1">
    <location>
        <begin position="172"/>
        <end position="251"/>
    </location>
</feature>
<feature type="compositionally biased region" description="Polar residues" evidence="1">
    <location>
        <begin position="817"/>
        <end position="842"/>
    </location>
</feature>
<comment type="caution">
    <text evidence="2">The sequence shown here is derived from an EMBL/GenBank/DDBJ whole genome shotgun (WGS) entry which is preliminary data.</text>
</comment>
<feature type="region of interest" description="Disordered" evidence="1">
    <location>
        <begin position="302"/>
        <end position="337"/>
    </location>
</feature>
<dbReference type="AlphaFoldDB" id="A0A4S9D3E3"/>
<accession>A0A4S9D3E3</accession>
<name>A0A4S9D3E3_AURPU</name>
<protein>
    <submittedName>
        <fullName evidence="2">Uncharacterized protein</fullName>
    </submittedName>
</protein>
<sequence>MPSNKENTDPKAIRAVQNNKTNSSPNTAYGHTPGTVGLRGWQPPQTHMFVSAPSSVSGFPTIAQQPHGSVSPTTAIDQTRHSNSSTESRSLNRAPGSPLKVRKTRENLRKGYLNDAVSKGAHSVPDLTYSKHTGVQPLREIQNIVHDEVVSPPSTNPRFSWESNSIHLTTVIEQSPSKRTSNQSNRTEPKSAPSLSRKLSVRKRVVSRVKDGLLSRSKSSSNAPVKTEDDVTTSRSASEHERFTQNSANKSFQNMKGEHIIASQLLAFESVQSFVSTDSPTEDISSTLLALSPLHPDIKGVFLGSDGSFPSPSQRAQPSPSPSPEKTPRPDRRSTWSAKVRLSILPKPLTMLHINLSVTPAWNTLDLADEAQMWAMIKAEAAVSSEPPIDTDEASSAVPSQHVGKSHKFLDVVVIIDNSFALTRGRPLASSLALQSISEFTRHLCSLLRDDGDRLAVFCTYCSHESRCSDTMSGCQLHRLQRPNATALSVDVARLDPSKATAPPAATQMSAMMQEAVASVVERRQDSNDSVTHAFVLSPLPRRCTSMLRKLVSWPIHQVQFGYAYDAPVPQDQAGANGWCFEWDADRHTTLDVLIQSAREESSHQELSHVRVSINSAEPCRVERLLTPPRKATLHPGQCTTLFAKVRIPSISERPTADPKSIEGLFSDLHETLGNVKNELFKADVRYRHSLLPRSTELRTELACELIRTNRNSQWGSTREEEDKDGLGVEIEKAKFAARNYPPDVAIKILHKKFGKFWSGKNGPPILHSLREELEFQQKVSAEITKSVAPSSSTAIQRQASRSTRRTTMHFPDTEALQVSNTAPSTPTPEESYTSIATPTSESRSDHGQRPDSLVIQDEARRIWRHMRRNSRTTSGISSASEASSRAESGAQQQQRPQRRGSQESVMDRMAAADTRVNELRLKALQNKRSVGAETLRDFSMMQQQHEDELDESRYEANLPWL</sequence>
<feature type="compositionally biased region" description="Polar residues" evidence="1">
    <location>
        <begin position="172"/>
        <end position="186"/>
    </location>
</feature>
<evidence type="ECO:0000313" key="2">
    <source>
        <dbReference type="EMBL" id="THX14691.1"/>
    </source>
</evidence>
<feature type="compositionally biased region" description="Basic and acidic residues" evidence="1">
    <location>
        <begin position="1"/>
        <end position="12"/>
    </location>
</feature>
<evidence type="ECO:0000256" key="1">
    <source>
        <dbReference type="SAM" id="MobiDB-lite"/>
    </source>
</evidence>
<feature type="compositionally biased region" description="Low complexity" evidence="1">
    <location>
        <begin position="875"/>
        <end position="896"/>
    </location>
</feature>
<proteinExistence type="predicted"/>
<organism evidence="2">
    <name type="scientific">Aureobasidium pullulans</name>
    <name type="common">Black yeast</name>
    <name type="synonym">Pullularia pullulans</name>
    <dbReference type="NCBI Taxonomy" id="5580"/>
    <lineage>
        <taxon>Eukaryota</taxon>
        <taxon>Fungi</taxon>
        <taxon>Dikarya</taxon>
        <taxon>Ascomycota</taxon>
        <taxon>Pezizomycotina</taxon>
        <taxon>Dothideomycetes</taxon>
        <taxon>Dothideomycetidae</taxon>
        <taxon>Dothideales</taxon>
        <taxon>Saccotheciaceae</taxon>
        <taxon>Aureobasidium</taxon>
    </lineage>
</organism>
<feature type="region of interest" description="Disordered" evidence="1">
    <location>
        <begin position="784"/>
        <end position="909"/>
    </location>
</feature>
<feature type="region of interest" description="Disordered" evidence="1">
    <location>
        <begin position="1"/>
        <end position="102"/>
    </location>
</feature>
<feature type="compositionally biased region" description="Polar residues" evidence="1">
    <location>
        <begin position="52"/>
        <end position="91"/>
    </location>
</feature>
<reference evidence="2" key="1">
    <citation type="submission" date="2018-10" db="EMBL/GenBank/DDBJ databases">
        <title>Fifty Aureobasidium pullulans genomes reveal a recombining polyextremotolerant generalist.</title>
        <authorList>
            <person name="Gostincar C."/>
            <person name="Turk M."/>
            <person name="Zajc J."/>
            <person name="Gunde-Cimerman N."/>
        </authorList>
    </citation>
    <scope>NUCLEOTIDE SEQUENCE [LARGE SCALE GENOMIC DNA]</scope>
    <source>
        <strain evidence="2">EXF-10085</strain>
    </source>
</reference>
<feature type="region of interest" description="Disordered" evidence="1">
    <location>
        <begin position="943"/>
        <end position="962"/>
    </location>
</feature>
<feature type="compositionally biased region" description="Polar residues" evidence="1">
    <location>
        <begin position="16"/>
        <end position="29"/>
    </location>
</feature>
<feature type="compositionally biased region" description="Low complexity" evidence="1">
    <location>
        <begin position="308"/>
        <end position="318"/>
    </location>
</feature>
<gene>
    <name evidence="2" type="ORF">D6D13_02850</name>
</gene>
<feature type="compositionally biased region" description="Polar residues" evidence="1">
    <location>
        <begin position="788"/>
        <end position="800"/>
    </location>
</feature>